<name>G2YCT0_BOTF4</name>
<dbReference type="EMBL" id="FQ790320">
    <property type="protein sequence ID" value="CCD49578.1"/>
    <property type="molecule type" value="Genomic_DNA"/>
</dbReference>
<proteinExistence type="predicted"/>
<dbReference type="InParanoid" id="G2YCT0"/>
<dbReference type="HOGENOM" id="CLU_1677599_0_0_1"/>
<reference evidence="2" key="1">
    <citation type="journal article" date="2011" name="PLoS Genet.">
        <title>Genomic analysis of the necrotrophic fungal pathogens Sclerotinia sclerotiorum and Botrytis cinerea.</title>
        <authorList>
            <person name="Amselem J."/>
            <person name="Cuomo C.A."/>
            <person name="van Kan J.A."/>
            <person name="Viaud M."/>
            <person name="Benito E.P."/>
            <person name="Couloux A."/>
            <person name="Coutinho P.M."/>
            <person name="de Vries R.P."/>
            <person name="Dyer P.S."/>
            <person name="Fillinger S."/>
            <person name="Fournier E."/>
            <person name="Gout L."/>
            <person name="Hahn M."/>
            <person name="Kohn L."/>
            <person name="Lapalu N."/>
            <person name="Plummer K.M."/>
            <person name="Pradier J.M."/>
            <person name="Quevillon E."/>
            <person name="Sharon A."/>
            <person name="Simon A."/>
            <person name="ten Have A."/>
            <person name="Tudzynski B."/>
            <person name="Tudzynski P."/>
            <person name="Wincker P."/>
            <person name="Andrew M."/>
            <person name="Anthouard V."/>
            <person name="Beever R.E."/>
            <person name="Beffa R."/>
            <person name="Benoit I."/>
            <person name="Bouzid O."/>
            <person name="Brault B."/>
            <person name="Chen Z."/>
            <person name="Choquer M."/>
            <person name="Collemare J."/>
            <person name="Cotton P."/>
            <person name="Danchin E.G."/>
            <person name="Da Silva C."/>
            <person name="Gautier A."/>
            <person name="Giraud C."/>
            <person name="Giraud T."/>
            <person name="Gonzalez C."/>
            <person name="Grossetete S."/>
            <person name="Guldener U."/>
            <person name="Henrissat B."/>
            <person name="Howlett B.J."/>
            <person name="Kodira C."/>
            <person name="Kretschmer M."/>
            <person name="Lappartient A."/>
            <person name="Leroch M."/>
            <person name="Levis C."/>
            <person name="Mauceli E."/>
            <person name="Neuveglise C."/>
            <person name="Oeser B."/>
            <person name="Pearson M."/>
            <person name="Poulain J."/>
            <person name="Poussereau N."/>
            <person name="Quesneville H."/>
            <person name="Rascle C."/>
            <person name="Schumacher J."/>
            <person name="Segurens B."/>
            <person name="Sexton A."/>
            <person name="Silva E."/>
            <person name="Sirven C."/>
            <person name="Soanes D.M."/>
            <person name="Talbot N.J."/>
            <person name="Templeton M."/>
            <person name="Yandava C."/>
            <person name="Yarden O."/>
            <person name="Zeng Q."/>
            <person name="Rollins J.A."/>
            <person name="Lebrun M.H."/>
            <person name="Dickman M."/>
        </authorList>
    </citation>
    <scope>NUCLEOTIDE SEQUENCE [LARGE SCALE GENOMIC DNA]</scope>
    <source>
        <strain evidence="2">T4</strain>
    </source>
</reference>
<sequence>MAKLSNLGLKRKEATMTMNDLDPSISSFDQVVRGAGKREQKLVVCRPWLLTIDLKQGHSNESIRPIWHDGLNFKPSDEGRVFAFWEKGVHPMFFSKQEKEKHILKRRHGMGHGMYTADSIYTKIETRPLCNGQCDSDMENTSSRQVTTRFACDERGS</sequence>
<gene>
    <name evidence="1" type="ORF">BofuT4_P096860.1</name>
</gene>
<protein>
    <submittedName>
        <fullName evidence="1">Uncharacterized protein</fullName>
    </submittedName>
</protein>
<evidence type="ECO:0000313" key="2">
    <source>
        <dbReference type="Proteomes" id="UP000008177"/>
    </source>
</evidence>
<accession>G2YCT0</accession>
<dbReference type="AlphaFoldDB" id="G2YCT0"/>
<organism evidence="1 2">
    <name type="scientific">Botryotinia fuckeliana (strain T4)</name>
    <name type="common">Noble rot fungus</name>
    <name type="synonym">Botrytis cinerea</name>
    <dbReference type="NCBI Taxonomy" id="999810"/>
    <lineage>
        <taxon>Eukaryota</taxon>
        <taxon>Fungi</taxon>
        <taxon>Dikarya</taxon>
        <taxon>Ascomycota</taxon>
        <taxon>Pezizomycotina</taxon>
        <taxon>Leotiomycetes</taxon>
        <taxon>Helotiales</taxon>
        <taxon>Sclerotiniaceae</taxon>
        <taxon>Botrytis</taxon>
    </lineage>
</organism>
<dbReference type="Proteomes" id="UP000008177">
    <property type="component" value="Unplaced contigs"/>
</dbReference>
<evidence type="ECO:0000313" key="1">
    <source>
        <dbReference type="EMBL" id="CCD49578.1"/>
    </source>
</evidence>